<proteinExistence type="inferred from homology"/>
<keyword evidence="1" id="KW-0145">Chemotaxis</keyword>
<dbReference type="Proteomes" id="UP000617628">
    <property type="component" value="Unassembled WGS sequence"/>
</dbReference>
<comment type="similarity">
    <text evidence="2">Belongs to the methyl-accepting chemotaxis (MCP) protein family.</text>
</comment>
<dbReference type="InterPro" id="IPR051310">
    <property type="entry name" value="MCP_chemotaxis"/>
</dbReference>
<evidence type="ECO:0000259" key="6">
    <source>
        <dbReference type="PROSITE" id="PS50111"/>
    </source>
</evidence>
<dbReference type="PROSITE" id="PS50111">
    <property type="entry name" value="CHEMOTAXIS_TRANSDUC_2"/>
    <property type="match status" value="1"/>
</dbReference>
<feature type="transmembrane region" description="Helical" evidence="5">
    <location>
        <begin position="142"/>
        <end position="163"/>
    </location>
</feature>
<accession>A0A934VS45</accession>
<feature type="transmembrane region" description="Helical" evidence="5">
    <location>
        <begin position="66"/>
        <end position="86"/>
    </location>
</feature>
<dbReference type="EMBL" id="JAENIL010000028">
    <property type="protein sequence ID" value="MBK1878288.1"/>
    <property type="molecule type" value="Genomic_DNA"/>
</dbReference>
<feature type="compositionally biased region" description="Basic and acidic residues" evidence="4">
    <location>
        <begin position="428"/>
        <end position="437"/>
    </location>
</feature>
<dbReference type="GO" id="GO:0006935">
    <property type="term" value="P:chemotaxis"/>
    <property type="evidence" value="ECO:0007669"/>
    <property type="project" value="UniProtKB-KW"/>
</dbReference>
<evidence type="ECO:0000256" key="2">
    <source>
        <dbReference type="ARBA" id="ARBA00029447"/>
    </source>
</evidence>
<dbReference type="RefSeq" id="WP_200356501.1">
    <property type="nucleotide sequence ID" value="NZ_JAENIL010000028.1"/>
</dbReference>
<evidence type="ECO:0000256" key="3">
    <source>
        <dbReference type="PROSITE-ProRule" id="PRU00284"/>
    </source>
</evidence>
<dbReference type="PANTHER" id="PTHR43531">
    <property type="entry name" value="PROTEIN ICFG"/>
    <property type="match status" value="1"/>
</dbReference>
<evidence type="ECO:0000256" key="4">
    <source>
        <dbReference type="SAM" id="MobiDB-lite"/>
    </source>
</evidence>
<feature type="domain" description="Methyl-accepting transducer" evidence="6">
    <location>
        <begin position="183"/>
        <end position="412"/>
    </location>
</feature>
<feature type="transmembrane region" description="Helical" evidence="5">
    <location>
        <begin position="42"/>
        <end position="60"/>
    </location>
</feature>
<dbReference type="GO" id="GO:0005886">
    <property type="term" value="C:plasma membrane"/>
    <property type="evidence" value="ECO:0007669"/>
    <property type="project" value="TreeGrafter"/>
</dbReference>
<keyword evidence="5" id="KW-1133">Transmembrane helix</keyword>
<dbReference type="Pfam" id="PF00015">
    <property type="entry name" value="MCPsignal"/>
    <property type="match status" value="1"/>
</dbReference>
<keyword evidence="5" id="KW-0812">Transmembrane</keyword>
<evidence type="ECO:0000256" key="5">
    <source>
        <dbReference type="SAM" id="Phobius"/>
    </source>
</evidence>
<protein>
    <recommendedName>
        <fullName evidence="6">Methyl-accepting transducer domain-containing protein</fullName>
    </recommendedName>
</protein>
<evidence type="ECO:0000256" key="1">
    <source>
        <dbReference type="ARBA" id="ARBA00022500"/>
    </source>
</evidence>
<dbReference type="SUPFAM" id="SSF58104">
    <property type="entry name" value="Methyl-accepting chemotaxis protein (MCP) signaling domain"/>
    <property type="match status" value="1"/>
</dbReference>
<dbReference type="SMART" id="SM00283">
    <property type="entry name" value="MA"/>
    <property type="match status" value="1"/>
</dbReference>
<dbReference type="GO" id="GO:0007165">
    <property type="term" value="P:signal transduction"/>
    <property type="evidence" value="ECO:0007669"/>
    <property type="project" value="UniProtKB-KW"/>
</dbReference>
<dbReference type="Gene3D" id="1.10.287.950">
    <property type="entry name" value="Methyl-accepting chemotaxis protein"/>
    <property type="match status" value="1"/>
</dbReference>
<gene>
    <name evidence="7" type="ORF">JIN87_15515</name>
</gene>
<dbReference type="AlphaFoldDB" id="A0A934VS45"/>
<reference evidence="7" key="1">
    <citation type="submission" date="2021-01" db="EMBL/GenBank/DDBJ databases">
        <title>Modified the classification status of verrucomicrobia.</title>
        <authorList>
            <person name="Feng X."/>
        </authorList>
    </citation>
    <scope>NUCLEOTIDE SEQUENCE</scope>
    <source>
        <strain evidence="7">KCTC 13126</strain>
    </source>
</reference>
<keyword evidence="5" id="KW-0472">Membrane</keyword>
<feature type="transmembrane region" description="Helical" evidence="5">
    <location>
        <begin position="98"/>
        <end position="130"/>
    </location>
</feature>
<dbReference type="InterPro" id="IPR004089">
    <property type="entry name" value="MCPsignal_dom"/>
</dbReference>
<evidence type="ECO:0000313" key="7">
    <source>
        <dbReference type="EMBL" id="MBK1878288.1"/>
    </source>
</evidence>
<name>A0A934VS45_9BACT</name>
<keyword evidence="8" id="KW-1185">Reference proteome</keyword>
<sequence>MKSDTRFESQFDERIHRKALFVLVAHLPVLATVALYYETGIVLALGMGALIAAGPIATFFAARRTLFVPIAIGIAATSMSALLIHLSRGMIEMHFHIFVALAALIGLGSRAAILAGAATTAVHHIAFFFYLPASVFNYDAGFGVVVVHATFVVVLGIPSLFVAGRYRVFVRAQGVISEHLNEIANRVGGQTRQLSLSARELAQGASRQAASVEETSSSLEELAAATRANAENAKEAEGNARRAREIAEQGANDVEIMSGAMEEIRRSSDSIANILKTIDEIAFQTNILALNAAVEAARAGEAGAGFAVVADEVRSLAQRSATAAQETAQQVEDAIDCSRRGSEISQTVTSQLKEIFEITRGVDQLVSEIAESSSQQSSGIQQISQAVVEIDKVTQFAAANAEQTETDSADLNGLSDRLLETLSTVEEILGKDNREGGSKPQVPPTEPAKESIGFELRVERAEKEELVSWN</sequence>
<evidence type="ECO:0000313" key="8">
    <source>
        <dbReference type="Proteomes" id="UP000617628"/>
    </source>
</evidence>
<comment type="caution">
    <text evidence="7">The sequence shown here is derived from an EMBL/GenBank/DDBJ whole genome shotgun (WGS) entry which is preliminary data.</text>
</comment>
<feature type="transmembrane region" description="Helical" evidence="5">
    <location>
        <begin position="20"/>
        <end position="37"/>
    </location>
</feature>
<dbReference type="PANTHER" id="PTHR43531:SF11">
    <property type="entry name" value="METHYL-ACCEPTING CHEMOTAXIS PROTEIN 3"/>
    <property type="match status" value="1"/>
</dbReference>
<keyword evidence="3" id="KW-0807">Transducer</keyword>
<organism evidence="7 8">
    <name type="scientific">Pelagicoccus mobilis</name>
    <dbReference type="NCBI Taxonomy" id="415221"/>
    <lineage>
        <taxon>Bacteria</taxon>
        <taxon>Pseudomonadati</taxon>
        <taxon>Verrucomicrobiota</taxon>
        <taxon>Opitutia</taxon>
        <taxon>Puniceicoccales</taxon>
        <taxon>Pelagicoccaceae</taxon>
        <taxon>Pelagicoccus</taxon>
    </lineage>
</organism>
<dbReference type="GO" id="GO:0004888">
    <property type="term" value="F:transmembrane signaling receptor activity"/>
    <property type="evidence" value="ECO:0007669"/>
    <property type="project" value="TreeGrafter"/>
</dbReference>
<feature type="region of interest" description="Disordered" evidence="4">
    <location>
        <begin position="428"/>
        <end position="456"/>
    </location>
</feature>